<evidence type="ECO:0000313" key="1">
    <source>
        <dbReference type="EMBL" id="KAK1258604.1"/>
    </source>
</evidence>
<accession>A0AAV9A357</accession>
<dbReference type="EMBL" id="JAUJYN010000014">
    <property type="protein sequence ID" value="KAK1258604.1"/>
    <property type="molecule type" value="Genomic_DNA"/>
</dbReference>
<reference evidence="1" key="2">
    <citation type="submission" date="2023-06" db="EMBL/GenBank/DDBJ databases">
        <authorList>
            <person name="Ma L."/>
            <person name="Liu K.-W."/>
            <person name="Li Z."/>
            <person name="Hsiao Y.-Y."/>
            <person name="Qi Y."/>
            <person name="Fu T."/>
            <person name="Tang G."/>
            <person name="Zhang D."/>
            <person name="Sun W.-H."/>
            <person name="Liu D.-K."/>
            <person name="Li Y."/>
            <person name="Chen G.-Z."/>
            <person name="Liu X.-D."/>
            <person name="Liao X.-Y."/>
            <person name="Jiang Y.-T."/>
            <person name="Yu X."/>
            <person name="Hao Y."/>
            <person name="Huang J."/>
            <person name="Zhao X.-W."/>
            <person name="Ke S."/>
            <person name="Chen Y.-Y."/>
            <person name="Wu W.-L."/>
            <person name="Hsu J.-L."/>
            <person name="Lin Y.-F."/>
            <person name="Huang M.-D."/>
            <person name="Li C.-Y."/>
            <person name="Huang L."/>
            <person name="Wang Z.-W."/>
            <person name="Zhao X."/>
            <person name="Zhong W.-Y."/>
            <person name="Peng D.-H."/>
            <person name="Ahmad S."/>
            <person name="Lan S."/>
            <person name="Zhang J.-S."/>
            <person name="Tsai W.-C."/>
            <person name="Van De Peer Y."/>
            <person name="Liu Z.-J."/>
        </authorList>
    </citation>
    <scope>NUCLEOTIDE SEQUENCE</scope>
    <source>
        <strain evidence="1">SCP</strain>
        <tissue evidence="1">Leaves</tissue>
    </source>
</reference>
<name>A0AAV9A357_ACOGR</name>
<dbReference type="Proteomes" id="UP001179952">
    <property type="component" value="Unassembled WGS sequence"/>
</dbReference>
<keyword evidence="2" id="KW-1185">Reference proteome</keyword>
<evidence type="ECO:0000313" key="2">
    <source>
        <dbReference type="Proteomes" id="UP001179952"/>
    </source>
</evidence>
<comment type="caution">
    <text evidence="1">The sequence shown here is derived from an EMBL/GenBank/DDBJ whole genome shotgun (WGS) entry which is preliminary data.</text>
</comment>
<organism evidence="1 2">
    <name type="scientific">Acorus gramineus</name>
    <name type="common">Dwarf sweet flag</name>
    <dbReference type="NCBI Taxonomy" id="55184"/>
    <lineage>
        <taxon>Eukaryota</taxon>
        <taxon>Viridiplantae</taxon>
        <taxon>Streptophyta</taxon>
        <taxon>Embryophyta</taxon>
        <taxon>Tracheophyta</taxon>
        <taxon>Spermatophyta</taxon>
        <taxon>Magnoliopsida</taxon>
        <taxon>Liliopsida</taxon>
        <taxon>Acoraceae</taxon>
        <taxon>Acorus</taxon>
    </lineage>
</organism>
<protein>
    <submittedName>
        <fullName evidence="1">Uncharacterized protein</fullName>
    </submittedName>
</protein>
<sequence>MDVYYIDKLVEQCLKGRRIDGGFTSTGWAEVATAFLTSAARQFLDEVEEEVETDNAMVDVYKTTTSNIKNQIEFKIDINNEGT</sequence>
<gene>
    <name evidence="1" type="ORF">QJS04_geneDACA023370</name>
</gene>
<proteinExistence type="predicted"/>
<dbReference type="AlphaFoldDB" id="A0AAV9A357"/>
<reference evidence="1" key="1">
    <citation type="journal article" date="2023" name="Nat. Commun.">
        <title>Diploid and tetraploid genomes of Acorus and the evolution of monocots.</title>
        <authorList>
            <person name="Ma L."/>
            <person name="Liu K.W."/>
            <person name="Li Z."/>
            <person name="Hsiao Y.Y."/>
            <person name="Qi Y."/>
            <person name="Fu T."/>
            <person name="Tang G.D."/>
            <person name="Zhang D."/>
            <person name="Sun W.H."/>
            <person name="Liu D.K."/>
            <person name="Li Y."/>
            <person name="Chen G.Z."/>
            <person name="Liu X.D."/>
            <person name="Liao X.Y."/>
            <person name="Jiang Y.T."/>
            <person name="Yu X."/>
            <person name="Hao Y."/>
            <person name="Huang J."/>
            <person name="Zhao X.W."/>
            <person name="Ke S."/>
            <person name="Chen Y.Y."/>
            <person name="Wu W.L."/>
            <person name="Hsu J.L."/>
            <person name="Lin Y.F."/>
            <person name="Huang M.D."/>
            <person name="Li C.Y."/>
            <person name="Huang L."/>
            <person name="Wang Z.W."/>
            <person name="Zhao X."/>
            <person name="Zhong W.Y."/>
            <person name="Peng D.H."/>
            <person name="Ahmad S."/>
            <person name="Lan S."/>
            <person name="Zhang J.S."/>
            <person name="Tsai W.C."/>
            <person name="Van de Peer Y."/>
            <person name="Liu Z.J."/>
        </authorList>
    </citation>
    <scope>NUCLEOTIDE SEQUENCE</scope>
    <source>
        <strain evidence="1">SCP</strain>
    </source>
</reference>